<evidence type="ECO:0000313" key="2">
    <source>
        <dbReference type="Proteomes" id="UP001620514"/>
    </source>
</evidence>
<name>A0ABW8MN88_9BURK</name>
<organism evidence="1 2">
    <name type="scientific">Caballeronia udeis</name>
    <dbReference type="NCBI Taxonomy" id="1232866"/>
    <lineage>
        <taxon>Bacteria</taxon>
        <taxon>Pseudomonadati</taxon>
        <taxon>Pseudomonadota</taxon>
        <taxon>Betaproteobacteria</taxon>
        <taxon>Burkholderiales</taxon>
        <taxon>Burkholderiaceae</taxon>
        <taxon>Caballeronia</taxon>
    </lineage>
</organism>
<gene>
    <name evidence="1" type="ORF">ABH943_005170</name>
</gene>
<sequence length="43" mass="4494">MHALGTAATQGGVAARRRAMFVITAGTFASGRISENERMVSRG</sequence>
<keyword evidence="2" id="KW-1185">Reference proteome</keyword>
<accession>A0ABW8MN88</accession>
<dbReference type="EMBL" id="JBIYDN010000018">
    <property type="protein sequence ID" value="MFK4445148.1"/>
    <property type="molecule type" value="Genomic_DNA"/>
</dbReference>
<protein>
    <submittedName>
        <fullName evidence="1">Uncharacterized protein</fullName>
    </submittedName>
</protein>
<evidence type="ECO:0000313" key="1">
    <source>
        <dbReference type="EMBL" id="MFK4445148.1"/>
    </source>
</evidence>
<comment type="caution">
    <text evidence="1">The sequence shown here is derived from an EMBL/GenBank/DDBJ whole genome shotgun (WGS) entry which is preliminary data.</text>
</comment>
<dbReference type="Proteomes" id="UP001620514">
    <property type="component" value="Unassembled WGS sequence"/>
</dbReference>
<reference evidence="1 2" key="1">
    <citation type="submission" date="2024-11" db="EMBL/GenBank/DDBJ databases">
        <title>Using genomics to understand microbial adaptation to soil warming.</title>
        <authorList>
            <person name="Deangelis K.M. PhD."/>
        </authorList>
    </citation>
    <scope>NUCLEOTIDE SEQUENCE [LARGE SCALE GENOMIC DNA]</scope>
    <source>
        <strain evidence="1 2">GAS97</strain>
    </source>
</reference>
<proteinExistence type="predicted"/>